<dbReference type="PROSITE" id="PS50237">
    <property type="entry name" value="HECT"/>
    <property type="match status" value="1"/>
</dbReference>
<name>A0ABP0F0N8_CLALP</name>
<dbReference type="SMART" id="SM00119">
    <property type="entry name" value="HECTc"/>
    <property type="match status" value="1"/>
</dbReference>
<feature type="repeat" description="RCC1" evidence="4">
    <location>
        <begin position="161"/>
        <end position="212"/>
    </location>
</feature>
<accession>A0ABP0F0N8</accession>
<evidence type="ECO:0000256" key="3">
    <source>
        <dbReference type="PROSITE-ProRule" id="PRU00104"/>
    </source>
</evidence>
<feature type="repeat" description="RCC1" evidence="4">
    <location>
        <begin position="108"/>
        <end position="160"/>
    </location>
</feature>
<dbReference type="Pfam" id="PF00632">
    <property type="entry name" value="HECT"/>
    <property type="match status" value="1"/>
</dbReference>
<evidence type="ECO:0000256" key="4">
    <source>
        <dbReference type="PROSITE-ProRule" id="PRU00235"/>
    </source>
</evidence>
<keyword evidence="1" id="KW-0677">Repeat</keyword>
<dbReference type="EMBL" id="CAWYQH010000001">
    <property type="protein sequence ID" value="CAK8671852.1"/>
    <property type="molecule type" value="Genomic_DNA"/>
</dbReference>
<dbReference type="InterPro" id="IPR000569">
    <property type="entry name" value="HECT_dom"/>
</dbReference>
<dbReference type="CDD" id="cd00078">
    <property type="entry name" value="HECTc"/>
    <property type="match status" value="1"/>
</dbReference>
<feature type="active site" description="Glycyl thioester intermediate" evidence="3">
    <location>
        <position position="964"/>
    </location>
</feature>
<comment type="caution">
    <text evidence="6">The sequence shown here is derived from an EMBL/GenBank/DDBJ whole genome shotgun (WGS) entry which is preliminary data.</text>
</comment>
<sequence length="996" mass="111033">MKVIILLNDGSVHTYGSANDVLGHSEKESKVSALETITVVAVSAGGGHFFAIDNNGRLYAWGLNLHGQLGLKDSSSFSVPKLVKFSTSPKIVMVACGQEHSLFLCSNGTVMSTGNNKYGQLGLGANHENISEAMPMVSLQGIPFLQIAAGYWHSFALTASGTVFGWGRNDCGQLGLGHTTNSMDPALLKSLRTQVVTFIDAGESHSVALTIKGGVFTFGSNAYGQLGHGFAKHNPPTVNPRMVFELMGKKVTQIACGQNHTMTYVPDGNFGHVYGFGDNSENQLGYSAKEKENFLPHSLSFLELPYLHTSNNSMDHSGLEMSVYVKEIAAGGDGSVLITRNLNVQASDFCEKIKHSCIMSISNEFVAKLEASPGNQLTPDVAKYLDVVMSSQSCLNASFLADDHVKTTPHYHGISLMAARLAFSKIGDCKCEQVSSKMAAHLNSNLIPSLKASPPDIEALRLYIHLPECHLFTNSEYYELITIPFAMKCMALVPPAAKVLNYWYATLEPVYFIRPVDLYKESIEYILKKPIPVHYPEVQNFLRAALEFLGKLNQVSNSMEKPIIPYEKFYLPCITDHINLEEDYMSWLKNNRVSFCNYPFILNSEAKTSLLQIDATWQMRVAFSEAQTRNVASIFGLPGNHSVEQPVLELEINRQSLVQEALAKLAHVDMHSLKKPLVVTFTGEEGQDAGGVRKEFFMLILQEVIDPKYGMFRYYEDSRLMWFSNFGLETDAMYFLVGLLCGLAIYNSTIIDIQFPLALYKKLLGEKPTLADLHELDPTVAKGMQQLLDYNETSHENIEDIFCLNFTVTTDNFGEKNTIDLVPNGSSMAVTGLNRKDYVDAYLDYLFNTSVKDQYKAFSGGFLKVCGGKILKLFRPVELMEMVVGNQNYNWENFEKQATYKGEYYRNHPVIDRFWKVFHTFTLDEKKQFILFLTGCNKVPINGLKITIQPMRTGAGHLPVAHTCFNLLDLPPYESTKDIKEKLKLAMLNNQGFHLA</sequence>
<dbReference type="InterPro" id="IPR058923">
    <property type="entry name" value="RCC1-like_dom"/>
</dbReference>
<organism evidence="6 7">
    <name type="scientific">Clavelina lepadiformis</name>
    <name type="common">Light-bulb sea squirt</name>
    <name type="synonym">Ascidia lepadiformis</name>
    <dbReference type="NCBI Taxonomy" id="159417"/>
    <lineage>
        <taxon>Eukaryota</taxon>
        <taxon>Metazoa</taxon>
        <taxon>Chordata</taxon>
        <taxon>Tunicata</taxon>
        <taxon>Ascidiacea</taxon>
        <taxon>Aplousobranchia</taxon>
        <taxon>Clavelinidae</taxon>
        <taxon>Clavelina</taxon>
    </lineage>
</organism>
<dbReference type="PROSITE" id="PS50012">
    <property type="entry name" value="RCC1_3"/>
    <property type="match status" value="6"/>
</dbReference>
<dbReference type="InterPro" id="IPR000408">
    <property type="entry name" value="Reg_chr_condens"/>
</dbReference>
<dbReference type="PANTHER" id="PTHR45622">
    <property type="entry name" value="UBIQUITIN-PROTEIN LIGASE E3A-RELATED"/>
    <property type="match status" value="1"/>
</dbReference>
<evidence type="ECO:0000313" key="7">
    <source>
        <dbReference type="Proteomes" id="UP001642483"/>
    </source>
</evidence>
<gene>
    <name evidence="6" type="ORF">CVLEPA_LOCUS884</name>
</gene>
<dbReference type="InterPro" id="IPR051709">
    <property type="entry name" value="Ub-ligase/GTPase-reg"/>
</dbReference>
<dbReference type="SUPFAM" id="SSF56204">
    <property type="entry name" value="Hect, E3 ligase catalytic domain"/>
    <property type="match status" value="1"/>
</dbReference>
<feature type="repeat" description="RCC1" evidence="4">
    <location>
        <begin position="271"/>
        <end position="341"/>
    </location>
</feature>
<evidence type="ECO:0000256" key="1">
    <source>
        <dbReference type="ARBA" id="ARBA00022737"/>
    </source>
</evidence>
<dbReference type="Pfam" id="PF25390">
    <property type="entry name" value="WD40_RLD"/>
    <property type="match status" value="1"/>
</dbReference>
<feature type="repeat" description="RCC1" evidence="4">
    <location>
        <begin position="56"/>
        <end position="107"/>
    </location>
</feature>
<reference evidence="6 7" key="1">
    <citation type="submission" date="2024-02" db="EMBL/GenBank/DDBJ databases">
        <authorList>
            <person name="Daric V."/>
            <person name="Darras S."/>
        </authorList>
    </citation>
    <scope>NUCLEOTIDE SEQUENCE [LARGE SCALE GENOMIC DNA]</scope>
</reference>
<evidence type="ECO:0000256" key="2">
    <source>
        <dbReference type="ARBA" id="ARBA00022786"/>
    </source>
</evidence>
<dbReference type="InterPro" id="IPR035983">
    <property type="entry name" value="Hect_E3_ubiquitin_ligase"/>
</dbReference>
<feature type="repeat" description="RCC1" evidence="4">
    <location>
        <begin position="213"/>
        <end position="267"/>
    </location>
</feature>
<evidence type="ECO:0000259" key="5">
    <source>
        <dbReference type="PROSITE" id="PS50237"/>
    </source>
</evidence>
<dbReference type="PANTHER" id="PTHR45622:SF76">
    <property type="entry name" value="HECT AND RLD DOMAIN CONTAINING E3 UBIQUITIN LIGASE 4, ISOFORM C"/>
    <property type="match status" value="1"/>
</dbReference>
<keyword evidence="2 3" id="KW-0833">Ubl conjugation pathway</keyword>
<dbReference type="Gene3D" id="2.130.10.30">
    <property type="entry name" value="Regulator of chromosome condensation 1/beta-lactamase-inhibitor protein II"/>
    <property type="match status" value="2"/>
</dbReference>
<feature type="domain" description="HECT" evidence="5">
    <location>
        <begin position="669"/>
        <end position="996"/>
    </location>
</feature>
<dbReference type="SUPFAM" id="SSF50985">
    <property type="entry name" value="RCC1/BLIP-II"/>
    <property type="match status" value="1"/>
</dbReference>
<feature type="repeat" description="RCC1" evidence="4">
    <location>
        <begin position="10"/>
        <end position="55"/>
    </location>
</feature>
<dbReference type="Gene3D" id="3.30.2410.10">
    <property type="entry name" value="Hect, E3 ligase catalytic domain"/>
    <property type="match status" value="1"/>
</dbReference>
<proteinExistence type="predicted"/>
<dbReference type="PRINTS" id="PR00633">
    <property type="entry name" value="RCCNDNSATION"/>
</dbReference>
<keyword evidence="7" id="KW-1185">Reference proteome</keyword>
<dbReference type="Gene3D" id="3.30.2160.10">
    <property type="entry name" value="Hect, E3 ligase catalytic domain"/>
    <property type="match status" value="1"/>
</dbReference>
<evidence type="ECO:0000313" key="6">
    <source>
        <dbReference type="EMBL" id="CAK8671852.1"/>
    </source>
</evidence>
<dbReference type="Proteomes" id="UP001642483">
    <property type="component" value="Unassembled WGS sequence"/>
</dbReference>
<protein>
    <recommendedName>
        <fullName evidence="5">HECT domain-containing protein</fullName>
    </recommendedName>
</protein>
<dbReference type="Gene3D" id="3.90.1750.10">
    <property type="entry name" value="Hect, E3 ligase catalytic domains"/>
    <property type="match status" value="1"/>
</dbReference>
<dbReference type="PROSITE" id="PS00626">
    <property type="entry name" value="RCC1_2"/>
    <property type="match status" value="2"/>
</dbReference>
<dbReference type="InterPro" id="IPR009091">
    <property type="entry name" value="RCC1/BLIP-II"/>
</dbReference>